<dbReference type="Pfam" id="PF24591">
    <property type="entry name" value="Phage_YunG-like"/>
    <property type="match status" value="1"/>
</dbReference>
<organism evidence="1 2">
    <name type="scientific">Candidatus Blautia pullistercoris</name>
    <dbReference type="NCBI Taxonomy" id="2838499"/>
    <lineage>
        <taxon>Bacteria</taxon>
        <taxon>Bacillati</taxon>
        <taxon>Bacillota</taxon>
        <taxon>Clostridia</taxon>
        <taxon>Lachnospirales</taxon>
        <taxon>Lachnospiraceae</taxon>
        <taxon>Blautia</taxon>
    </lineage>
</organism>
<gene>
    <name evidence="1" type="ORF">H9738_04740</name>
</gene>
<evidence type="ECO:0000313" key="1">
    <source>
        <dbReference type="EMBL" id="HIX37163.1"/>
    </source>
</evidence>
<dbReference type="InterPro" id="IPR056239">
    <property type="entry name" value="Phage_YunG-like"/>
</dbReference>
<evidence type="ECO:0000313" key="2">
    <source>
        <dbReference type="Proteomes" id="UP000824230"/>
    </source>
</evidence>
<reference evidence="1" key="1">
    <citation type="journal article" date="2021" name="PeerJ">
        <title>Extensive microbial diversity within the chicken gut microbiome revealed by metagenomics and culture.</title>
        <authorList>
            <person name="Gilroy R."/>
            <person name="Ravi A."/>
            <person name="Getino M."/>
            <person name="Pursley I."/>
            <person name="Horton D.L."/>
            <person name="Alikhan N.F."/>
            <person name="Baker D."/>
            <person name="Gharbi K."/>
            <person name="Hall N."/>
            <person name="Watson M."/>
            <person name="Adriaenssens E.M."/>
            <person name="Foster-Nyarko E."/>
            <person name="Jarju S."/>
            <person name="Secka A."/>
            <person name="Antonio M."/>
            <person name="Oren A."/>
            <person name="Chaudhuri R.R."/>
            <person name="La Ragione R."/>
            <person name="Hildebrand F."/>
            <person name="Pallen M.J."/>
        </authorList>
    </citation>
    <scope>NUCLEOTIDE SEQUENCE</scope>
    <source>
        <strain evidence="1">ChiHjej12B11-1927</strain>
    </source>
</reference>
<protein>
    <submittedName>
        <fullName evidence="1">Uncharacterized protein</fullName>
    </submittedName>
</protein>
<dbReference type="EMBL" id="DXFG01000090">
    <property type="protein sequence ID" value="HIX37163.1"/>
    <property type="molecule type" value="Genomic_DNA"/>
</dbReference>
<comment type="caution">
    <text evidence="1">The sequence shown here is derived from an EMBL/GenBank/DDBJ whole genome shotgun (WGS) entry which is preliminary data.</text>
</comment>
<dbReference type="Proteomes" id="UP000824230">
    <property type="component" value="Unassembled WGS sequence"/>
</dbReference>
<name>A0A9D1VLB3_9FIRM</name>
<reference evidence="1" key="2">
    <citation type="submission" date="2021-04" db="EMBL/GenBank/DDBJ databases">
        <authorList>
            <person name="Gilroy R."/>
        </authorList>
    </citation>
    <scope>NUCLEOTIDE SEQUENCE</scope>
    <source>
        <strain evidence="1">ChiHjej12B11-1927</strain>
    </source>
</reference>
<proteinExistence type="predicted"/>
<sequence length="122" mass="14268">MGKTEIQCGMDSSGKCGESYYLRVLQMLESYFHDQHWKTLFLKGGCYWLAELLHQGIRDSKIVINRVEEHCAVAFNHGIYDVTGRISGKNFHIASPREISFMKKNYIPQFNTEKLERYLKML</sequence>
<accession>A0A9D1VLB3</accession>
<dbReference type="AlphaFoldDB" id="A0A9D1VLB3"/>